<name>A0A2N1MUW8_9GLOM</name>
<dbReference type="Proteomes" id="UP000233469">
    <property type="component" value="Unassembled WGS sequence"/>
</dbReference>
<reference evidence="1 2" key="1">
    <citation type="submission" date="2016-04" db="EMBL/GenBank/DDBJ databases">
        <title>Genome analyses suggest a sexual origin of heterokaryosis in a supposedly ancient asexual fungus.</title>
        <authorList>
            <person name="Ropars J."/>
            <person name="Sedzielewska K."/>
            <person name="Noel J."/>
            <person name="Charron P."/>
            <person name="Farinelli L."/>
            <person name="Marton T."/>
            <person name="Kruger M."/>
            <person name="Pelin A."/>
            <person name="Brachmann A."/>
            <person name="Corradi N."/>
        </authorList>
    </citation>
    <scope>NUCLEOTIDE SEQUENCE [LARGE SCALE GENOMIC DNA]</scope>
    <source>
        <strain evidence="1 2">C2</strain>
    </source>
</reference>
<gene>
    <name evidence="1" type="ORF">RhiirC2_755058</name>
</gene>
<dbReference type="EMBL" id="LLXL01001262">
    <property type="protein sequence ID" value="PKK65426.1"/>
    <property type="molecule type" value="Genomic_DNA"/>
</dbReference>
<organism evidence="1 2">
    <name type="scientific">Rhizophagus irregularis</name>
    <dbReference type="NCBI Taxonomy" id="588596"/>
    <lineage>
        <taxon>Eukaryota</taxon>
        <taxon>Fungi</taxon>
        <taxon>Fungi incertae sedis</taxon>
        <taxon>Mucoromycota</taxon>
        <taxon>Glomeromycotina</taxon>
        <taxon>Glomeromycetes</taxon>
        <taxon>Glomerales</taxon>
        <taxon>Glomeraceae</taxon>
        <taxon>Rhizophagus</taxon>
    </lineage>
</organism>
<evidence type="ECO:0000313" key="2">
    <source>
        <dbReference type="Proteomes" id="UP000233469"/>
    </source>
</evidence>
<sequence length="52" mass="6276">MEIMVRHLAEVTCVYSTLIMRINWEFTAKKILTKNRSQERTLLLKNMKYSEL</sequence>
<protein>
    <submittedName>
        <fullName evidence="1">Uncharacterized protein</fullName>
    </submittedName>
</protein>
<dbReference type="AlphaFoldDB" id="A0A2N1MUW8"/>
<accession>A0A2N1MUW8</accession>
<comment type="caution">
    <text evidence="1">The sequence shown here is derived from an EMBL/GenBank/DDBJ whole genome shotgun (WGS) entry which is preliminary data.</text>
</comment>
<proteinExistence type="predicted"/>
<evidence type="ECO:0000313" key="1">
    <source>
        <dbReference type="EMBL" id="PKK65426.1"/>
    </source>
</evidence>
<reference evidence="1 2" key="2">
    <citation type="submission" date="2017-10" db="EMBL/GenBank/DDBJ databases">
        <title>Extensive intraspecific genome diversity in a model arbuscular mycorrhizal fungus.</title>
        <authorList>
            <person name="Chen E.C.H."/>
            <person name="Morin E."/>
            <person name="Baudet D."/>
            <person name="Noel J."/>
            <person name="Ndikumana S."/>
            <person name="Charron P."/>
            <person name="St-Onge C."/>
            <person name="Giorgi J."/>
            <person name="Grigoriev I.V."/>
            <person name="Roux C."/>
            <person name="Martin F.M."/>
            <person name="Corradi N."/>
        </authorList>
    </citation>
    <scope>NUCLEOTIDE SEQUENCE [LARGE SCALE GENOMIC DNA]</scope>
    <source>
        <strain evidence="1 2">C2</strain>
    </source>
</reference>